<dbReference type="EMBL" id="CCYA01000318">
    <property type="protein sequence ID" value="CEH16472.1"/>
    <property type="molecule type" value="Genomic_DNA"/>
</dbReference>
<name>A0A0P1BJB7_9BASI</name>
<dbReference type="AlphaFoldDB" id="A0A0P1BJB7"/>
<sequence length="95" mass="10282">MLGEISSVPRCLISSRLSAVSAGSGSGCVLLSLIRHLTIIEADLYAIVTQRHAKGDQHTRPLHIISSGYIYITTHSNRQSTGKVVIQIIRSALRS</sequence>
<keyword evidence="2" id="KW-1185">Reference proteome</keyword>
<evidence type="ECO:0000313" key="2">
    <source>
        <dbReference type="Proteomes" id="UP000054845"/>
    </source>
</evidence>
<evidence type="ECO:0000313" key="1">
    <source>
        <dbReference type="EMBL" id="CEH16472.1"/>
    </source>
</evidence>
<dbReference type="Proteomes" id="UP000054845">
    <property type="component" value="Unassembled WGS sequence"/>
</dbReference>
<accession>A0A0P1BJB7</accession>
<proteinExistence type="predicted"/>
<organism evidence="1 2">
    <name type="scientific">Ceraceosorus bombacis</name>
    <dbReference type="NCBI Taxonomy" id="401625"/>
    <lineage>
        <taxon>Eukaryota</taxon>
        <taxon>Fungi</taxon>
        <taxon>Dikarya</taxon>
        <taxon>Basidiomycota</taxon>
        <taxon>Ustilaginomycotina</taxon>
        <taxon>Exobasidiomycetes</taxon>
        <taxon>Ceraceosorales</taxon>
        <taxon>Ceraceosoraceae</taxon>
        <taxon>Ceraceosorus</taxon>
    </lineage>
</organism>
<reference evidence="1 2" key="1">
    <citation type="submission" date="2014-09" db="EMBL/GenBank/DDBJ databases">
        <authorList>
            <person name="Magalhaes I.L.F."/>
            <person name="Oliveira U."/>
            <person name="Santos F.R."/>
            <person name="Vidigal T.H.D.A."/>
            <person name="Brescovit A.D."/>
            <person name="Santos A.J."/>
        </authorList>
    </citation>
    <scope>NUCLEOTIDE SEQUENCE [LARGE SCALE GENOMIC DNA]</scope>
</reference>
<protein>
    <submittedName>
        <fullName evidence="1">Uncharacterized protein</fullName>
    </submittedName>
</protein>